<protein>
    <submittedName>
        <fullName evidence="3">Uncharacterized protein</fullName>
    </submittedName>
</protein>
<dbReference type="Proteomes" id="UP001153709">
    <property type="component" value="Chromosome 8"/>
</dbReference>
<keyword evidence="1" id="KW-0175">Coiled coil</keyword>
<dbReference type="AlphaFoldDB" id="A0A9N9T909"/>
<feature type="compositionally biased region" description="Polar residues" evidence="2">
    <location>
        <begin position="210"/>
        <end position="224"/>
    </location>
</feature>
<accession>A0A9N9T909</accession>
<feature type="compositionally biased region" description="Basic and acidic residues" evidence="2">
    <location>
        <begin position="195"/>
        <end position="209"/>
    </location>
</feature>
<gene>
    <name evidence="3" type="ORF">DIABBA_LOCUS12137</name>
</gene>
<evidence type="ECO:0000256" key="1">
    <source>
        <dbReference type="SAM" id="Coils"/>
    </source>
</evidence>
<dbReference type="OrthoDB" id="6776127at2759"/>
<feature type="coiled-coil region" evidence="1">
    <location>
        <begin position="99"/>
        <end position="126"/>
    </location>
</feature>
<feature type="region of interest" description="Disordered" evidence="2">
    <location>
        <begin position="195"/>
        <end position="224"/>
    </location>
</feature>
<name>A0A9N9T909_DIABA</name>
<keyword evidence="4" id="KW-1185">Reference proteome</keyword>
<evidence type="ECO:0000313" key="3">
    <source>
        <dbReference type="EMBL" id="CAG9839362.1"/>
    </source>
</evidence>
<proteinExistence type="predicted"/>
<organism evidence="3 4">
    <name type="scientific">Diabrotica balteata</name>
    <name type="common">Banded cucumber beetle</name>
    <dbReference type="NCBI Taxonomy" id="107213"/>
    <lineage>
        <taxon>Eukaryota</taxon>
        <taxon>Metazoa</taxon>
        <taxon>Ecdysozoa</taxon>
        <taxon>Arthropoda</taxon>
        <taxon>Hexapoda</taxon>
        <taxon>Insecta</taxon>
        <taxon>Pterygota</taxon>
        <taxon>Neoptera</taxon>
        <taxon>Endopterygota</taxon>
        <taxon>Coleoptera</taxon>
        <taxon>Polyphaga</taxon>
        <taxon>Cucujiformia</taxon>
        <taxon>Chrysomeloidea</taxon>
        <taxon>Chrysomelidae</taxon>
        <taxon>Galerucinae</taxon>
        <taxon>Diabroticina</taxon>
        <taxon>Diabroticites</taxon>
        <taxon>Diabrotica</taxon>
    </lineage>
</organism>
<evidence type="ECO:0000313" key="4">
    <source>
        <dbReference type="Proteomes" id="UP001153709"/>
    </source>
</evidence>
<reference evidence="3" key="1">
    <citation type="submission" date="2022-01" db="EMBL/GenBank/DDBJ databases">
        <authorList>
            <person name="King R."/>
        </authorList>
    </citation>
    <scope>NUCLEOTIDE SEQUENCE</scope>
</reference>
<sequence>MQQALNVATEWTSNDFPKCPEKQIHSLHTGVRRYRAKRRYTEQHLQKVLEQVTSGILSKSQLKVQAQERYCSQLNIEDVPSTYKSIGLNTNPTNKALELANSKEKIKLLNEQLAELLQIKSALDQLFTPRQLKRLQTPKIRTVWYTLKGWAQIIRLACTKPCPFEVTYLLHNEILDFNQRKVTFALENKIKPKNSHDQYEKENDVKYEEQTSNGNTNFKYSDGV</sequence>
<evidence type="ECO:0000256" key="2">
    <source>
        <dbReference type="SAM" id="MobiDB-lite"/>
    </source>
</evidence>
<dbReference type="EMBL" id="OU898283">
    <property type="protein sequence ID" value="CAG9839362.1"/>
    <property type="molecule type" value="Genomic_DNA"/>
</dbReference>